<evidence type="ECO:0000313" key="5">
    <source>
        <dbReference type="Proteomes" id="UP000515154"/>
    </source>
</evidence>
<name>A0A7E6EQT2_9MOLL</name>
<feature type="compositionally biased region" description="Basic and acidic residues" evidence="4">
    <location>
        <begin position="60"/>
        <end position="69"/>
    </location>
</feature>
<dbReference type="Pfam" id="PF02827">
    <property type="entry name" value="PKI"/>
    <property type="match status" value="1"/>
</dbReference>
<keyword evidence="5" id="KW-1185">Reference proteome</keyword>
<feature type="compositionally biased region" description="Low complexity" evidence="4">
    <location>
        <begin position="77"/>
        <end position="97"/>
    </location>
</feature>
<evidence type="ECO:0000256" key="4">
    <source>
        <dbReference type="SAM" id="MobiDB-lite"/>
    </source>
</evidence>
<evidence type="ECO:0000256" key="2">
    <source>
        <dbReference type="ARBA" id="ARBA00006393"/>
    </source>
</evidence>
<evidence type="ECO:0000256" key="1">
    <source>
        <dbReference type="ARBA" id="ARBA00002844"/>
    </source>
</evidence>
<dbReference type="InterPro" id="IPR004171">
    <property type="entry name" value="cAMP_dep_PKI"/>
</dbReference>
<evidence type="ECO:0000313" key="6">
    <source>
        <dbReference type="RefSeq" id="XP_036357699.1"/>
    </source>
</evidence>
<feature type="region of interest" description="Disordered" evidence="4">
    <location>
        <begin position="60"/>
        <end position="97"/>
    </location>
</feature>
<organism evidence="5 6">
    <name type="scientific">Octopus sinensis</name>
    <name type="common">East Asian common octopus</name>
    <dbReference type="NCBI Taxonomy" id="2607531"/>
    <lineage>
        <taxon>Eukaryota</taxon>
        <taxon>Metazoa</taxon>
        <taxon>Spiralia</taxon>
        <taxon>Lophotrochozoa</taxon>
        <taxon>Mollusca</taxon>
        <taxon>Cephalopoda</taxon>
        <taxon>Coleoidea</taxon>
        <taxon>Octopodiformes</taxon>
        <taxon>Octopoda</taxon>
        <taxon>Incirrata</taxon>
        <taxon>Octopodidae</taxon>
        <taxon>Octopus</taxon>
    </lineage>
</organism>
<dbReference type="PANTHER" id="PTHR15416">
    <property type="entry name" value="CAMP-DEPENDENT PROTEIN KINASE INHIBITOR/PKI"/>
    <property type="match status" value="1"/>
</dbReference>
<dbReference type="AlphaFoldDB" id="A0A7E6EQT2"/>
<proteinExistence type="inferred from homology"/>
<comment type="function">
    <text evidence="1">Extremely potent competitive inhibitor of cAMP-dependent protein kinase activity, this protein interacts with the catalytic subunit of the enzyme after the cAMP-induced dissociation of its regulatory chains.</text>
</comment>
<dbReference type="Proteomes" id="UP000515154">
    <property type="component" value="Linkage group LG4"/>
</dbReference>
<keyword evidence="3" id="KW-0649">Protein kinase inhibitor</keyword>
<dbReference type="GO" id="GO:0004862">
    <property type="term" value="F:cAMP-dependent protein kinase inhibitor activity"/>
    <property type="evidence" value="ECO:0007669"/>
    <property type="project" value="InterPro"/>
</dbReference>
<protein>
    <submittedName>
        <fullName evidence="6">Uncharacterized protein LOC115210875 isoform X3</fullName>
    </submittedName>
</protein>
<accession>A0A7E6EQT2</accession>
<sequence length="97" mass="10246">MENISSSIETNTMTDVDVNSHLQDFIASGRTGRRNALTNIIQDGLSKVSTGDLPYELEKLKCTDDDQPPRMDTTSIASTSGSNADSASISSASSSST</sequence>
<reference evidence="6" key="1">
    <citation type="submission" date="2025-08" db="UniProtKB">
        <authorList>
            <consortium name="RefSeq"/>
        </authorList>
    </citation>
    <scope>IDENTIFICATION</scope>
</reference>
<gene>
    <name evidence="6" type="primary">LOC115210875</name>
</gene>
<comment type="similarity">
    <text evidence="2">Belongs to the PKI family.</text>
</comment>
<dbReference type="RefSeq" id="XP_036357699.1">
    <property type="nucleotide sequence ID" value="XM_036501806.1"/>
</dbReference>
<evidence type="ECO:0000256" key="3">
    <source>
        <dbReference type="ARBA" id="ARBA00023013"/>
    </source>
</evidence>